<organism evidence="3 4">
    <name type="scientific">Spirulina subsalsa FACHB-351</name>
    <dbReference type="NCBI Taxonomy" id="234711"/>
    <lineage>
        <taxon>Bacteria</taxon>
        <taxon>Bacillati</taxon>
        <taxon>Cyanobacteriota</taxon>
        <taxon>Cyanophyceae</taxon>
        <taxon>Spirulinales</taxon>
        <taxon>Spirulinaceae</taxon>
        <taxon>Spirulina</taxon>
    </lineage>
</organism>
<proteinExistence type="predicted"/>
<comment type="caution">
    <text evidence="3">The sequence shown here is derived from an EMBL/GenBank/DDBJ whole genome shotgun (WGS) entry which is preliminary data.</text>
</comment>
<evidence type="ECO:0000259" key="2">
    <source>
        <dbReference type="SMART" id="SM00899"/>
    </source>
</evidence>
<dbReference type="InterPro" id="IPR038157">
    <property type="entry name" value="FeoA_core_dom"/>
</dbReference>
<gene>
    <name evidence="3" type="ORF">K4A83_03630</name>
</gene>
<protein>
    <submittedName>
        <fullName evidence="3">Ferrous iron transport protein A</fullName>
    </submittedName>
</protein>
<evidence type="ECO:0000313" key="4">
    <source>
        <dbReference type="Proteomes" id="UP001526426"/>
    </source>
</evidence>
<dbReference type="Proteomes" id="UP001526426">
    <property type="component" value="Unassembled WGS sequence"/>
</dbReference>
<dbReference type="SUPFAM" id="SSF50037">
    <property type="entry name" value="C-terminal domain of transcriptional repressors"/>
    <property type="match status" value="1"/>
</dbReference>
<name>A0ABT3L1I9_9CYAN</name>
<dbReference type="InterPro" id="IPR007167">
    <property type="entry name" value="Fe-transptr_FeoA-like"/>
</dbReference>
<dbReference type="Pfam" id="PF04023">
    <property type="entry name" value="FeoA"/>
    <property type="match status" value="1"/>
</dbReference>
<dbReference type="InterPro" id="IPR008988">
    <property type="entry name" value="Transcriptional_repressor_C"/>
</dbReference>
<dbReference type="Gene3D" id="2.30.30.90">
    <property type="match status" value="1"/>
</dbReference>
<sequence>MNALSTVKKGQIHTVVALKPKTEQTLIKLMALGIMPGCQVKVEQQFPSYIISMGRTRAALDRETAEEIWVERV</sequence>
<dbReference type="RefSeq" id="WP_265263050.1">
    <property type="nucleotide sequence ID" value="NZ_JAIHOM010000012.1"/>
</dbReference>
<accession>A0ABT3L1I9</accession>
<keyword evidence="4" id="KW-1185">Reference proteome</keyword>
<reference evidence="3 4" key="1">
    <citation type="submission" date="2021-08" db="EMBL/GenBank/DDBJ databases">
        <title>Draft genome sequence of Spirulina subsalsa with high tolerance to salinity and hype-accumulation of phycocyanin.</title>
        <authorList>
            <person name="Pei H."/>
            <person name="Jiang L."/>
        </authorList>
    </citation>
    <scope>NUCLEOTIDE SEQUENCE [LARGE SCALE GENOMIC DNA]</scope>
    <source>
        <strain evidence="3 4">FACHB-351</strain>
    </source>
</reference>
<feature type="domain" description="Ferrous iron transporter FeoA-like" evidence="2">
    <location>
        <begin position="2"/>
        <end position="72"/>
    </location>
</feature>
<evidence type="ECO:0000313" key="3">
    <source>
        <dbReference type="EMBL" id="MCW6035366.1"/>
    </source>
</evidence>
<evidence type="ECO:0000256" key="1">
    <source>
        <dbReference type="ARBA" id="ARBA00023004"/>
    </source>
</evidence>
<dbReference type="EMBL" id="JAIHOM010000012">
    <property type="protein sequence ID" value="MCW6035366.1"/>
    <property type="molecule type" value="Genomic_DNA"/>
</dbReference>
<keyword evidence="1" id="KW-0408">Iron</keyword>
<dbReference type="SMART" id="SM00899">
    <property type="entry name" value="FeoA"/>
    <property type="match status" value="1"/>
</dbReference>